<protein>
    <submittedName>
        <fullName evidence="4">GNAT family N-acetyltransferase</fullName>
    </submittedName>
</protein>
<feature type="domain" description="N-acetyltransferase" evidence="3">
    <location>
        <begin position="5"/>
        <end position="167"/>
    </location>
</feature>
<dbReference type="RefSeq" id="WP_094839969.1">
    <property type="nucleotide sequence ID" value="NZ_NEVS01000001.1"/>
</dbReference>
<dbReference type="PROSITE" id="PS51186">
    <property type="entry name" value="GNAT"/>
    <property type="match status" value="1"/>
</dbReference>
<dbReference type="InterPro" id="IPR016181">
    <property type="entry name" value="Acyl_CoA_acyltransferase"/>
</dbReference>
<dbReference type="Proteomes" id="UP000215767">
    <property type="component" value="Unassembled WGS sequence"/>
</dbReference>
<keyword evidence="2" id="KW-0012">Acyltransferase</keyword>
<dbReference type="InterPro" id="IPR000182">
    <property type="entry name" value="GNAT_dom"/>
</dbReference>
<dbReference type="InterPro" id="IPR050832">
    <property type="entry name" value="Bact_Acetyltransf"/>
</dbReference>
<comment type="caution">
    <text evidence="4">The sequence shown here is derived from an EMBL/GenBank/DDBJ whole genome shotgun (WGS) entry which is preliminary data.</text>
</comment>
<evidence type="ECO:0000256" key="1">
    <source>
        <dbReference type="ARBA" id="ARBA00022679"/>
    </source>
</evidence>
<sequence>MTSQARIRIVGADEAPSLAGALAEVLVDCVAGGASVSFMAPLDMSRAIQFWMNVADGIARGDRILLVAESDGRIMGTVQLVIGQPENQQHRADVSKLLVHRDFRRLGIAGRLMAEVDIAAAAAGRTLLVLDTETGSDAERIYERSGWTRAGVIPDYALKAYGGLTATTFFYKKIGA</sequence>
<dbReference type="CDD" id="cd04301">
    <property type="entry name" value="NAT_SF"/>
    <property type="match status" value="1"/>
</dbReference>
<dbReference type="PANTHER" id="PTHR43877">
    <property type="entry name" value="AMINOALKYLPHOSPHONATE N-ACETYLTRANSFERASE-RELATED-RELATED"/>
    <property type="match status" value="1"/>
</dbReference>
<accession>A0A261UZQ8</accession>
<gene>
    <name evidence="4" type="ORF">CAL28_03335</name>
</gene>
<dbReference type="SUPFAM" id="SSF55729">
    <property type="entry name" value="Acyl-CoA N-acyltransferases (Nat)"/>
    <property type="match status" value="1"/>
</dbReference>
<dbReference type="OrthoDB" id="3389160at2"/>
<reference evidence="5" key="1">
    <citation type="submission" date="2017-05" db="EMBL/GenBank/DDBJ databases">
        <title>Complete and WGS of Bordetella genogroups.</title>
        <authorList>
            <person name="Spilker T."/>
            <person name="Lipuma J."/>
        </authorList>
    </citation>
    <scope>NUCLEOTIDE SEQUENCE [LARGE SCALE GENOMIC DNA]</scope>
    <source>
        <strain evidence="5">AU8856</strain>
    </source>
</reference>
<proteinExistence type="predicted"/>
<evidence type="ECO:0000313" key="5">
    <source>
        <dbReference type="Proteomes" id="UP000215767"/>
    </source>
</evidence>
<keyword evidence="5" id="KW-1185">Reference proteome</keyword>
<evidence type="ECO:0000259" key="3">
    <source>
        <dbReference type="PROSITE" id="PS51186"/>
    </source>
</evidence>
<name>A0A261UZQ8_9BORD</name>
<dbReference type="Gene3D" id="3.40.630.30">
    <property type="match status" value="1"/>
</dbReference>
<evidence type="ECO:0000256" key="2">
    <source>
        <dbReference type="ARBA" id="ARBA00023315"/>
    </source>
</evidence>
<evidence type="ECO:0000313" key="4">
    <source>
        <dbReference type="EMBL" id="OZI66770.1"/>
    </source>
</evidence>
<dbReference type="Pfam" id="PF13508">
    <property type="entry name" value="Acetyltransf_7"/>
    <property type="match status" value="1"/>
</dbReference>
<dbReference type="EMBL" id="NEVS01000001">
    <property type="protein sequence ID" value="OZI66770.1"/>
    <property type="molecule type" value="Genomic_DNA"/>
</dbReference>
<dbReference type="PANTHER" id="PTHR43877:SF1">
    <property type="entry name" value="ACETYLTRANSFERASE"/>
    <property type="match status" value="1"/>
</dbReference>
<organism evidence="4 5">
    <name type="scientific">Bordetella genomosp. 11</name>
    <dbReference type="NCBI Taxonomy" id="1416808"/>
    <lineage>
        <taxon>Bacteria</taxon>
        <taxon>Pseudomonadati</taxon>
        <taxon>Pseudomonadota</taxon>
        <taxon>Betaproteobacteria</taxon>
        <taxon>Burkholderiales</taxon>
        <taxon>Alcaligenaceae</taxon>
        <taxon>Bordetella</taxon>
    </lineage>
</organism>
<keyword evidence="1 4" id="KW-0808">Transferase</keyword>
<dbReference type="GO" id="GO:0016747">
    <property type="term" value="F:acyltransferase activity, transferring groups other than amino-acyl groups"/>
    <property type="evidence" value="ECO:0007669"/>
    <property type="project" value="InterPro"/>
</dbReference>
<dbReference type="AlphaFoldDB" id="A0A261UZQ8"/>